<comment type="similarity">
    <text evidence="7">Belongs to the PINc/VapC protein family.</text>
</comment>
<name>A0A5C6M5L4_9PLAN</name>
<dbReference type="Gene3D" id="3.40.50.1010">
    <property type="entry name" value="5'-nuclease"/>
    <property type="match status" value="1"/>
</dbReference>
<feature type="domain" description="PIN" evidence="8">
    <location>
        <begin position="2"/>
        <end position="132"/>
    </location>
</feature>
<sequence>MIVLDTDHLSCLEWGSEESSRLRERLADVPEGSVAVSIISYEEQMRGWLSHLAQNTSLDRQVSIYGKLRRHLQTYCSVPIADFTSDAANRFEDLRRQRLRVGTMDLKIAAICLSLDALLLTRNTRDFEKVPGLKIADWTTQL</sequence>
<evidence type="ECO:0000313" key="10">
    <source>
        <dbReference type="Proteomes" id="UP000321083"/>
    </source>
</evidence>
<keyword evidence="3" id="KW-0540">Nuclease</keyword>
<dbReference type="AlphaFoldDB" id="A0A5C6M5L4"/>
<proteinExistence type="inferred from homology"/>
<gene>
    <name evidence="9" type="ORF">E3A20_13790</name>
</gene>
<dbReference type="PANTHER" id="PTHR33653">
    <property type="entry name" value="RIBONUCLEASE VAPC2"/>
    <property type="match status" value="1"/>
</dbReference>
<keyword evidence="5" id="KW-0378">Hydrolase</keyword>
<dbReference type="GO" id="GO:0004518">
    <property type="term" value="F:nuclease activity"/>
    <property type="evidence" value="ECO:0007669"/>
    <property type="project" value="UniProtKB-KW"/>
</dbReference>
<comment type="caution">
    <text evidence="9">The sequence shown here is derived from an EMBL/GenBank/DDBJ whole genome shotgun (WGS) entry which is preliminary data.</text>
</comment>
<dbReference type="Proteomes" id="UP000321083">
    <property type="component" value="Unassembled WGS sequence"/>
</dbReference>
<reference evidence="9 10" key="2">
    <citation type="submission" date="2019-08" db="EMBL/GenBank/DDBJ databases">
        <authorList>
            <person name="Henke P."/>
        </authorList>
    </citation>
    <scope>NUCLEOTIDE SEQUENCE [LARGE SCALE GENOMIC DNA]</scope>
    <source>
        <strain evidence="9">Phe10_nw2017</strain>
    </source>
</reference>
<evidence type="ECO:0000313" key="9">
    <source>
        <dbReference type="EMBL" id="TWW09493.1"/>
    </source>
</evidence>
<reference evidence="9 10" key="1">
    <citation type="submission" date="2019-08" db="EMBL/GenBank/DDBJ databases">
        <title>100 year-old enigma solved: identification of Planctomyces bekefii, the type genus and species of the phylum Planctomycetes.</title>
        <authorList>
            <person name="Svetlana D.N."/>
            <person name="Overmann J."/>
        </authorList>
    </citation>
    <scope>NUCLEOTIDE SEQUENCE [LARGE SCALE GENOMIC DNA]</scope>
    <source>
        <strain evidence="9">Phe10_nw2017</strain>
    </source>
</reference>
<evidence type="ECO:0000256" key="7">
    <source>
        <dbReference type="ARBA" id="ARBA00038093"/>
    </source>
</evidence>
<dbReference type="InterPro" id="IPR002716">
    <property type="entry name" value="PIN_dom"/>
</dbReference>
<dbReference type="Pfam" id="PF01850">
    <property type="entry name" value="PIN"/>
    <property type="match status" value="1"/>
</dbReference>
<keyword evidence="4" id="KW-0479">Metal-binding</keyword>
<dbReference type="GO" id="GO:0016787">
    <property type="term" value="F:hydrolase activity"/>
    <property type="evidence" value="ECO:0007669"/>
    <property type="project" value="UniProtKB-KW"/>
</dbReference>
<keyword evidence="10" id="KW-1185">Reference proteome</keyword>
<evidence type="ECO:0000256" key="4">
    <source>
        <dbReference type="ARBA" id="ARBA00022723"/>
    </source>
</evidence>
<evidence type="ECO:0000256" key="6">
    <source>
        <dbReference type="ARBA" id="ARBA00022842"/>
    </source>
</evidence>
<evidence type="ECO:0000256" key="1">
    <source>
        <dbReference type="ARBA" id="ARBA00001946"/>
    </source>
</evidence>
<evidence type="ECO:0000259" key="8">
    <source>
        <dbReference type="Pfam" id="PF01850"/>
    </source>
</evidence>
<dbReference type="EMBL" id="SRHE01000261">
    <property type="protein sequence ID" value="TWW09493.1"/>
    <property type="molecule type" value="Genomic_DNA"/>
</dbReference>
<keyword evidence="6" id="KW-0460">Magnesium</keyword>
<dbReference type="PANTHER" id="PTHR33653:SF1">
    <property type="entry name" value="RIBONUCLEASE VAPC2"/>
    <property type="match status" value="1"/>
</dbReference>
<dbReference type="InterPro" id="IPR029060">
    <property type="entry name" value="PIN-like_dom_sf"/>
</dbReference>
<organism evidence="9 10">
    <name type="scientific">Planctomyces bekefii</name>
    <dbReference type="NCBI Taxonomy" id="1653850"/>
    <lineage>
        <taxon>Bacteria</taxon>
        <taxon>Pseudomonadati</taxon>
        <taxon>Planctomycetota</taxon>
        <taxon>Planctomycetia</taxon>
        <taxon>Planctomycetales</taxon>
        <taxon>Planctomycetaceae</taxon>
        <taxon>Planctomyces</taxon>
    </lineage>
</organism>
<keyword evidence="2" id="KW-1277">Toxin-antitoxin system</keyword>
<evidence type="ECO:0000256" key="3">
    <source>
        <dbReference type="ARBA" id="ARBA00022722"/>
    </source>
</evidence>
<protein>
    <recommendedName>
        <fullName evidence="8">PIN domain-containing protein</fullName>
    </recommendedName>
</protein>
<evidence type="ECO:0000256" key="5">
    <source>
        <dbReference type="ARBA" id="ARBA00022801"/>
    </source>
</evidence>
<comment type="cofactor">
    <cofactor evidence="1">
        <name>Mg(2+)</name>
        <dbReference type="ChEBI" id="CHEBI:18420"/>
    </cofactor>
</comment>
<dbReference type="InterPro" id="IPR050556">
    <property type="entry name" value="Type_II_TA_system_RNase"/>
</dbReference>
<evidence type="ECO:0000256" key="2">
    <source>
        <dbReference type="ARBA" id="ARBA00022649"/>
    </source>
</evidence>
<dbReference type="CDD" id="cd09881">
    <property type="entry name" value="PIN_VapC4-5_FitB-like"/>
    <property type="match status" value="1"/>
</dbReference>
<dbReference type="SUPFAM" id="SSF88723">
    <property type="entry name" value="PIN domain-like"/>
    <property type="match status" value="1"/>
</dbReference>
<accession>A0A5C6M5L4</accession>
<dbReference type="GO" id="GO:0046872">
    <property type="term" value="F:metal ion binding"/>
    <property type="evidence" value="ECO:0007669"/>
    <property type="project" value="UniProtKB-KW"/>
</dbReference>